<accession>A0A177SWK4</accession>
<reference evidence="1 2" key="1">
    <citation type="submission" date="2016-03" db="EMBL/GenBank/DDBJ databases">
        <title>Draft Genome Assembly of Pseudomonas putida strain CBF10-2.</title>
        <authorList>
            <person name="Iyer R.S."/>
            <person name="Damania A."/>
        </authorList>
    </citation>
    <scope>NUCLEOTIDE SEQUENCE [LARGE SCALE GENOMIC DNA]</scope>
    <source>
        <strain evidence="1 2">CBF10-2</strain>
    </source>
</reference>
<sequence length="612" mass="66795">MKNPSLAELQAWFSSASRDHGWSNIVAYDQHTLNALLEHQHIEKFHDQQSLPSFSGSVGEGNTIEHLSGIRLREPRLFFELSGQDSGSALLVMDLAGGMLITEERNASNSYFSVIRELVPAARPRLSFVTRLIDLSGAPQSDGSIVLDLSKGKEYKVNFVLDTLSQVQIGGRFEEFFKDVPAQCKRFTLGRMDSADGVPPLKIQLRAMAAPGADQPASPNYRDGALLLFVAYGPFDGTIPHPSEFPYPIPADGANPFSTTFMIFHQYHQPPGANPRSDEPELILPDFYLGDHLENAVWALGGAPDFGQLAFYGHIRLKNHAFAIVPALPTVVAGARQRFYTSPSASGLRWSVQATETGDSQIGRIGIDGVYTAPASIAHASKTVMVTAEGMVTGKVYRTSTLVTVLRESISVSPLFSTCSPEQSVELTAYPTVGTNPDIRWSLRDPEQGGQLDASRDRCVYTAGKVGFGTPPFVDVIDVFNEYTKETKSIHILVATPGSGMPLFVSEDSRPEDNQVQLRVIVDKVEMDLGDLPDEYTVAQYGYSYGQIDGQGIYRASANAQGVVILVVSIPDPLFSSHGFLALPLPLWAHADALRRSNESLRSHVRTALQIK</sequence>
<proteinExistence type="predicted"/>
<organism evidence="1 2">
    <name type="scientific">Pseudomonas putida</name>
    <name type="common">Arthrobacter siderocapsulatus</name>
    <dbReference type="NCBI Taxonomy" id="303"/>
    <lineage>
        <taxon>Bacteria</taxon>
        <taxon>Pseudomonadati</taxon>
        <taxon>Pseudomonadota</taxon>
        <taxon>Gammaproteobacteria</taxon>
        <taxon>Pseudomonadales</taxon>
        <taxon>Pseudomonadaceae</taxon>
        <taxon>Pseudomonas</taxon>
    </lineage>
</organism>
<dbReference type="EMBL" id="LUCV01000004">
    <property type="protein sequence ID" value="OAI94700.1"/>
    <property type="molecule type" value="Genomic_DNA"/>
</dbReference>
<name>A0A177SWK4_PSEPU</name>
<dbReference type="Proteomes" id="UP000077752">
    <property type="component" value="Unassembled WGS sequence"/>
</dbReference>
<evidence type="ECO:0000313" key="1">
    <source>
        <dbReference type="EMBL" id="OAI94700.1"/>
    </source>
</evidence>
<protein>
    <submittedName>
        <fullName evidence="1">Uncharacterized protein</fullName>
    </submittedName>
</protein>
<dbReference type="RefSeq" id="WP_064301284.1">
    <property type="nucleotide sequence ID" value="NZ_LUCV01000004.1"/>
</dbReference>
<comment type="caution">
    <text evidence="1">The sequence shown here is derived from an EMBL/GenBank/DDBJ whole genome shotgun (WGS) entry which is preliminary data.</text>
</comment>
<dbReference type="AlphaFoldDB" id="A0A177SWK4"/>
<gene>
    <name evidence="1" type="ORF">AYO28_06635</name>
</gene>
<evidence type="ECO:0000313" key="2">
    <source>
        <dbReference type="Proteomes" id="UP000077752"/>
    </source>
</evidence>